<keyword evidence="4 6" id="KW-1133">Transmembrane helix</keyword>
<keyword evidence="9" id="KW-1185">Reference proteome</keyword>
<keyword evidence="3 6" id="KW-0812">Transmembrane</keyword>
<feature type="transmembrane region" description="Helical" evidence="6">
    <location>
        <begin position="380"/>
        <end position="401"/>
    </location>
</feature>
<keyword evidence="5 6" id="KW-0472">Membrane</keyword>
<feature type="transmembrane region" description="Helical" evidence="6">
    <location>
        <begin position="312"/>
        <end position="333"/>
    </location>
</feature>
<dbReference type="InterPro" id="IPR036259">
    <property type="entry name" value="MFS_trans_sf"/>
</dbReference>
<feature type="transmembrane region" description="Helical" evidence="6">
    <location>
        <begin position="260"/>
        <end position="281"/>
    </location>
</feature>
<gene>
    <name evidence="8" type="ORF">FHS12_001775</name>
</gene>
<dbReference type="EMBL" id="JACHXG010000003">
    <property type="protein sequence ID" value="MBB3088834.1"/>
    <property type="molecule type" value="Genomic_DNA"/>
</dbReference>
<reference evidence="8 9" key="1">
    <citation type="submission" date="2020-08" db="EMBL/GenBank/DDBJ databases">
        <title>Genomic Encyclopedia of Type Strains, Phase III (KMG-III): the genomes of soil and plant-associated and newly described type strains.</title>
        <authorList>
            <person name="Whitman W."/>
        </authorList>
    </citation>
    <scope>NUCLEOTIDE SEQUENCE [LARGE SCALE GENOMIC DNA]</scope>
    <source>
        <strain evidence="8 9">CECT 3302</strain>
    </source>
</reference>
<accession>A0A7W5A3I0</accession>
<dbReference type="GO" id="GO:0005886">
    <property type="term" value="C:plasma membrane"/>
    <property type="evidence" value="ECO:0007669"/>
    <property type="project" value="UniProtKB-SubCell"/>
</dbReference>
<dbReference type="GO" id="GO:0022857">
    <property type="term" value="F:transmembrane transporter activity"/>
    <property type="evidence" value="ECO:0007669"/>
    <property type="project" value="InterPro"/>
</dbReference>
<dbReference type="SUPFAM" id="SSF103473">
    <property type="entry name" value="MFS general substrate transporter"/>
    <property type="match status" value="1"/>
</dbReference>
<keyword evidence="2" id="KW-1003">Cell membrane</keyword>
<evidence type="ECO:0000313" key="9">
    <source>
        <dbReference type="Proteomes" id="UP000577707"/>
    </source>
</evidence>
<dbReference type="Pfam" id="PF07690">
    <property type="entry name" value="MFS_1"/>
    <property type="match status" value="1"/>
</dbReference>
<feature type="transmembrane region" description="Helical" evidence="6">
    <location>
        <begin position="52"/>
        <end position="76"/>
    </location>
</feature>
<evidence type="ECO:0000313" key="8">
    <source>
        <dbReference type="EMBL" id="MBB3088834.1"/>
    </source>
</evidence>
<protein>
    <submittedName>
        <fullName evidence="8">MFS family permease</fullName>
    </submittedName>
</protein>
<dbReference type="Gene3D" id="1.20.1250.20">
    <property type="entry name" value="MFS general substrate transporter like domains"/>
    <property type="match status" value="1"/>
</dbReference>
<evidence type="ECO:0000256" key="2">
    <source>
        <dbReference type="ARBA" id="ARBA00022475"/>
    </source>
</evidence>
<feature type="transmembrane region" description="Helical" evidence="6">
    <location>
        <begin position="226"/>
        <end position="248"/>
    </location>
</feature>
<comment type="caution">
    <text evidence="8">The sequence shown here is derived from an EMBL/GenBank/DDBJ whole genome shotgun (WGS) entry which is preliminary data.</text>
</comment>
<dbReference type="Proteomes" id="UP000577707">
    <property type="component" value="Unassembled WGS sequence"/>
</dbReference>
<feature type="transmembrane region" description="Helical" evidence="6">
    <location>
        <begin position="88"/>
        <end position="111"/>
    </location>
</feature>
<proteinExistence type="predicted"/>
<name>A0A7W5A3I0_9ACTN</name>
<evidence type="ECO:0000256" key="1">
    <source>
        <dbReference type="ARBA" id="ARBA00004651"/>
    </source>
</evidence>
<feature type="transmembrane region" description="Helical" evidence="6">
    <location>
        <begin position="354"/>
        <end position="374"/>
    </location>
</feature>
<sequence length="409" mass="42785">MTATTEPPTTSRSPLRHPNFRRLVTGTASSSLGNAITPIALAFAVLDLGGTVTQLGIVEAIFATCQVVTTLAGGVLGDRVSRKLMMEGTAAVSAVVIGSLAATVILGIATIPSIAVMGGLAGIVAALNQPSAMAMTKVVVPAEDLGAAVSLRSLLQTTASTVGYALGGVLVAAVGSGWAIMVDALTFAIAAVAYAGMRVPHERPPHKASMLGDLAEGFREVMRHSWLWFLILQALLYHLFWSGAHSVLGPIVVGEGIGRASWGFALAALMAGFFVGGLFCLRFRPRRLLSVGVLFLAMTGLFPISMAVSDTLWPILLGAFLHGFGLQVFDIFWQIAIQQEIPEEKLSRVYSFDIVGSFVARPLGLALVGPVAVAVGFDTWLFVVAAVISGAALMSISFAGVRRLERAPE</sequence>
<dbReference type="PANTHER" id="PTHR23513:SF11">
    <property type="entry name" value="STAPHYLOFERRIN A TRANSPORTER"/>
    <property type="match status" value="1"/>
</dbReference>
<feature type="domain" description="Major facilitator superfamily (MFS) profile" evidence="7">
    <location>
        <begin position="19"/>
        <end position="403"/>
    </location>
</feature>
<organism evidence="8 9">
    <name type="scientific">Nocardioides albus</name>
    <dbReference type="NCBI Taxonomy" id="1841"/>
    <lineage>
        <taxon>Bacteria</taxon>
        <taxon>Bacillati</taxon>
        <taxon>Actinomycetota</taxon>
        <taxon>Actinomycetes</taxon>
        <taxon>Propionibacteriales</taxon>
        <taxon>Nocardioidaceae</taxon>
        <taxon>Nocardioides</taxon>
    </lineage>
</organism>
<dbReference type="AlphaFoldDB" id="A0A7W5A3I0"/>
<evidence type="ECO:0000256" key="5">
    <source>
        <dbReference type="ARBA" id="ARBA00023136"/>
    </source>
</evidence>
<evidence type="ECO:0000256" key="3">
    <source>
        <dbReference type="ARBA" id="ARBA00022692"/>
    </source>
</evidence>
<dbReference type="RefSeq" id="WP_183544301.1">
    <property type="nucleotide sequence ID" value="NZ_BMQT01000003.1"/>
</dbReference>
<evidence type="ECO:0000259" key="7">
    <source>
        <dbReference type="PROSITE" id="PS50850"/>
    </source>
</evidence>
<feature type="transmembrane region" description="Helical" evidence="6">
    <location>
        <begin position="23"/>
        <end position="46"/>
    </location>
</feature>
<evidence type="ECO:0000256" key="6">
    <source>
        <dbReference type="SAM" id="Phobius"/>
    </source>
</evidence>
<dbReference type="InterPro" id="IPR011701">
    <property type="entry name" value="MFS"/>
</dbReference>
<comment type="subcellular location">
    <subcellularLocation>
        <location evidence="1">Cell membrane</location>
        <topology evidence="1">Multi-pass membrane protein</topology>
    </subcellularLocation>
</comment>
<dbReference type="CDD" id="cd06173">
    <property type="entry name" value="MFS_MefA_like"/>
    <property type="match status" value="1"/>
</dbReference>
<evidence type="ECO:0000256" key="4">
    <source>
        <dbReference type="ARBA" id="ARBA00022989"/>
    </source>
</evidence>
<dbReference type="InterPro" id="IPR020846">
    <property type="entry name" value="MFS_dom"/>
</dbReference>
<feature type="transmembrane region" description="Helical" evidence="6">
    <location>
        <begin position="288"/>
        <end position="306"/>
    </location>
</feature>
<feature type="transmembrane region" description="Helical" evidence="6">
    <location>
        <begin position="164"/>
        <end position="197"/>
    </location>
</feature>
<dbReference type="PANTHER" id="PTHR23513">
    <property type="entry name" value="INTEGRAL MEMBRANE EFFLUX PROTEIN-RELATED"/>
    <property type="match status" value="1"/>
</dbReference>
<dbReference type="PROSITE" id="PS50850">
    <property type="entry name" value="MFS"/>
    <property type="match status" value="1"/>
</dbReference>